<evidence type="ECO:0000256" key="1">
    <source>
        <dbReference type="ARBA" id="ARBA00008416"/>
    </source>
</evidence>
<feature type="domain" description="N-acetyltransferase" evidence="3">
    <location>
        <begin position="255"/>
        <end position="341"/>
    </location>
</feature>
<dbReference type="PATRIC" id="fig|38300.4.peg.6598"/>
<dbReference type="PROSITE" id="PS51729">
    <property type="entry name" value="GNAT_YJDJ"/>
    <property type="match status" value="1"/>
</dbReference>
<proteinExistence type="inferred from homology"/>
<comment type="similarity">
    <text evidence="1 2">Belongs to the pirin family.</text>
</comment>
<dbReference type="InterPro" id="IPR008778">
    <property type="entry name" value="Pirin_C_dom"/>
</dbReference>
<dbReference type="AlphaFoldDB" id="A0A0M4DFT1"/>
<dbReference type="Gene3D" id="2.60.120.10">
    <property type="entry name" value="Jelly Rolls"/>
    <property type="match status" value="1"/>
</dbReference>
<evidence type="ECO:0000259" key="3">
    <source>
        <dbReference type="PROSITE" id="PS51729"/>
    </source>
</evidence>
<dbReference type="InterPro" id="IPR031165">
    <property type="entry name" value="GNAT_YJDJ"/>
</dbReference>
<organism evidence="4">
    <name type="scientific">Streptomyces pristinaespiralis</name>
    <dbReference type="NCBI Taxonomy" id="38300"/>
    <lineage>
        <taxon>Bacteria</taxon>
        <taxon>Bacillati</taxon>
        <taxon>Actinomycetota</taxon>
        <taxon>Actinomycetes</taxon>
        <taxon>Kitasatosporales</taxon>
        <taxon>Streptomycetaceae</taxon>
        <taxon>Streptomyces</taxon>
    </lineage>
</organism>
<dbReference type="SUPFAM" id="SSF51182">
    <property type="entry name" value="RmlC-like cupins"/>
    <property type="match status" value="1"/>
</dbReference>
<dbReference type="InterPro" id="IPR011051">
    <property type="entry name" value="RmlC_Cupin_sf"/>
</dbReference>
<protein>
    <submittedName>
        <fullName evidence="4">Pirin</fullName>
    </submittedName>
</protein>
<evidence type="ECO:0000313" key="4">
    <source>
        <dbReference type="EMBL" id="ALC24615.1"/>
    </source>
</evidence>
<name>A0A0M4DFT1_STRPR</name>
<dbReference type="SUPFAM" id="SSF55729">
    <property type="entry name" value="Acyl-CoA N-acyltransferases (Nat)"/>
    <property type="match status" value="1"/>
</dbReference>
<dbReference type="KEGG" id="spri:SPRI_6309"/>
<dbReference type="Pfam" id="PF05726">
    <property type="entry name" value="Pirin_C"/>
    <property type="match status" value="1"/>
</dbReference>
<dbReference type="Proteomes" id="UP000060513">
    <property type="component" value="Chromosome"/>
</dbReference>
<dbReference type="EMBL" id="CP011340">
    <property type="protein sequence ID" value="ALC24615.1"/>
    <property type="molecule type" value="Genomic_DNA"/>
</dbReference>
<dbReference type="PANTHER" id="PTHR13903">
    <property type="entry name" value="PIRIN-RELATED"/>
    <property type="match status" value="1"/>
</dbReference>
<accession>A0A0M4DFT1</accession>
<gene>
    <name evidence="4" type="ORF">SPRI_6309</name>
</gene>
<dbReference type="Pfam" id="PF14542">
    <property type="entry name" value="Acetyltransf_CG"/>
    <property type="match status" value="1"/>
</dbReference>
<dbReference type="Gene3D" id="3.40.630.30">
    <property type="match status" value="1"/>
</dbReference>
<reference evidence="4 5" key="1">
    <citation type="submission" date="2015-08" db="EMBL/GenBank/DDBJ databases">
        <title>Genome sequence of the pristinamycin over-producing bacterium Streptomyces pristinaespiralis HCCB10218.</title>
        <authorList>
            <person name="Tian J."/>
            <person name="Yang J."/>
            <person name="Li L."/>
            <person name="Ruan L."/>
            <person name="Wei W."/>
            <person name="Zheng G."/>
            <person name="Wei Z."/>
            <person name="Yang S."/>
            <person name="Ge M."/>
            <person name="Jiang W."/>
            <person name="Lu Y."/>
        </authorList>
    </citation>
    <scope>NUCLEOTIDE SEQUENCE [LARGE SCALE GENOMIC DNA]</scope>
    <source>
        <strain evidence="4 5">HCCB 10218</strain>
    </source>
</reference>
<dbReference type="PANTHER" id="PTHR13903:SF8">
    <property type="entry name" value="PIRIN"/>
    <property type="match status" value="1"/>
</dbReference>
<dbReference type="InterPro" id="IPR016181">
    <property type="entry name" value="Acyl_CoA_acyltransferase"/>
</dbReference>
<evidence type="ECO:0000256" key="2">
    <source>
        <dbReference type="RuleBase" id="RU003457"/>
    </source>
</evidence>
<dbReference type="InterPro" id="IPR012093">
    <property type="entry name" value="Pirin"/>
</dbReference>
<dbReference type="STRING" id="38300.SPRI_6309"/>
<dbReference type="InterPro" id="IPR014710">
    <property type="entry name" value="RmlC-like_jellyroll"/>
</dbReference>
<dbReference type="InterPro" id="IPR003829">
    <property type="entry name" value="Pirin_N_dom"/>
</dbReference>
<evidence type="ECO:0000313" key="5">
    <source>
        <dbReference type="Proteomes" id="UP000060513"/>
    </source>
</evidence>
<dbReference type="Pfam" id="PF02678">
    <property type="entry name" value="Pirin"/>
    <property type="match status" value="1"/>
</dbReference>
<sequence length="356" mass="38829">MSWLFTGEIEHRDSLGSHAFVRPGELNLMTGGHGISHSEVSTPRTTLLHGVQLWVALPEQHRNAEPDFQHHVPDPVALDAGEARVFLGSLAGVTSPVRTFTPLLGAELSVAPGAGVTLDVDPGFEHGVLVDTGDVVMDGTALRPTELGYAGPGRTTLTLTNQAPVAARLILLGGPPFPEEIVMWWNFIGRTHDDIVRARGEWQSESDRFGRVEGYDGHRLPAPALPNAIISPRKNPAPPAKGNAMTEQTAEPTVRHMPAEHRYEIRAGGALAGFTAYRDRGDQRVFYHTKIDEAFSGQGLASRLVHDALSDVRATRKRVVPVCPYVKKYLEKHDGYADISDPVTPEVLQWLDGELH</sequence>